<dbReference type="EMBL" id="QRQE01000027">
    <property type="protein sequence ID" value="RHM74453.1"/>
    <property type="molecule type" value="Genomic_DNA"/>
</dbReference>
<evidence type="ECO:0000313" key="3">
    <source>
        <dbReference type="EMBL" id="MDB8688776.1"/>
    </source>
</evidence>
<proteinExistence type="predicted"/>
<comment type="caution">
    <text evidence="4">The sequence shown here is derived from an EMBL/GenBank/DDBJ whole genome shotgun (WGS) entry which is preliminary data.</text>
</comment>
<protein>
    <recommendedName>
        <fullName evidence="1">HTH cro/C1-type domain-containing protein</fullName>
    </recommendedName>
</protein>
<name>A0A415S8E9_MEDGN</name>
<dbReference type="Proteomes" id="UP000285610">
    <property type="component" value="Unassembled WGS sequence"/>
</dbReference>
<accession>A0A415S8E9</accession>
<gene>
    <name evidence="4" type="ORF">DWZ50_11285</name>
    <name evidence="2" type="ORF">OZZ17_11835</name>
    <name evidence="3" type="ORF">PNW85_19440</name>
</gene>
<dbReference type="InterPro" id="IPR001387">
    <property type="entry name" value="Cro/C1-type_HTH"/>
</dbReference>
<evidence type="ECO:0000313" key="5">
    <source>
        <dbReference type="Proteomes" id="UP000285610"/>
    </source>
</evidence>
<reference evidence="3" key="3">
    <citation type="submission" date="2023-01" db="EMBL/GenBank/DDBJ databases">
        <title>Human gut microbiome strain richness.</title>
        <authorList>
            <person name="Chen-Liaw A."/>
        </authorList>
    </citation>
    <scope>NUCLEOTIDE SEQUENCE</scope>
    <source>
        <strain evidence="3">RTP21484st1_H11_RTP21484_190118</strain>
    </source>
</reference>
<organism evidence="4 5">
    <name type="scientific">Mediterraneibacter gnavus</name>
    <name type="common">Ruminococcus gnavus</name>
    <dbReference type="NCBI Taxonomy" id="33038"/>
    <lineage>
        <taxon>Bacteria</taxon>
        <taxon>Bacillati</taxon>
        <taxon>Bacillota</taxon>
        <taxon>Clostridia</taxon>
        <taxon>Lachnospirales</taxon>
        <taxon>Lachnospiraceae</taxon>
        <taxon>Mediterraneibacter</taxon>
    </lineage>
</organism>
<evidence type="ECO:0000313" key="4">
    <source>
        <dbReference type="EMBL" id="RHM74453.1"/>
    </source>
</evidence>
<evidence type="ECO:0000259" key="1">
    <source>
        <dbReference type="Pfam" id="PF13443"/>
    </source>
</evidence>
<reference evidence="4 5" key="1">
    <citation type="submission" date="2018-08" db="EMBL/GenBank/DDBJ databases">
        <title>A genome reference for cultivated species of the human gut microbiota.</title>
        <authorList>
            <person name="Zou Y."/>
            <person name="Xue W."/>
            <person name="Luo G."/>
        </authorList>
    </citation>
    <scope>NUCLEOTIDE SEQUENCE [LARGE SCALE GENOMIC DNA]</scope>
    <source>
        <strain evidence="4 5">AF33-12</strain>
    </source>
</reference>
<reference evidence="2" key="2">
    <citation type="submission" date="2022-11" db="EMBL/GenBank/DDBJ databases">
        <title>Temperate bacteriophages infecting mucin-degrading bacterium Ruminococcus gnavus from the human gut.</title>
        <authorList>
            <person name="Buttimer C."/>
        </authorList>
    </citation>
    <scope>NUCLEOTIDE SEQUENCE</scope>
    <source>
        <strain evidence="2">CCUG 49994</strain>
    </source>
</reference>
<dbReference type="AlphaFoldDB" id="A0A415S8E9"/>
<dbReference type="EMBL" id="JAPRAY010000015">
    <property type="protein sequence ID" value="MCZ0668223.1"/>
    <property type="molecule type" value="Genomic_DNA"/>
</dbReference>
<dbReference type="Pfam" id="PF13443">
    <property type="entry name" value="HTH_26"/>
    <property type="match status" value="1"/>
</dbReference>
<dbReference type="Proteomes" id="UP001212160">
    <property type="component" value="Unassembled WGS sequence"/>
</dbReference>
<sequence length="81" mass="9015">MVEGRVVGNVVIKMGATKSLARYVQENSVNLSAMSRETGIPYMALYDSLANKKRARLLSFDEALVICRFLGVNPMDFAEEK</sequence>
<dbReference type="RefSeq" id="WP_118444798.1">
    <property type="nucleotide sequence ID" value="NZ_BSQR01000051.1"/>
</dbReference>
<dbReference type="Proteomes" id="UP001079535">
    <property type="component" value="Unassembled WGS sequence"/>
</dbReference>
<evidence type="ECO:0000313" key="2">
    <source>
        <dbReference type="EMBL" id="MCZ0668223.1"/>
    </source>
</evidence>
<feature type="domain" description="HTH cro/C1-type" evidence="1">
    <location>
        <begin position="20"/>
        <end position="78"/>
    </location>
</feature>
<dbReference type="EMBL" id="JAQMLA010000127">
    <property type="protein sequence ID" value="MDB8688776.1"/>
    <property type="molecule type" value="Genomic_DNA"/>
</dbReference>